<dbReference type="STRING" id="1121322.SAMN02745136_05745"/>
<dbReference type="AlphaFoldDB" id="A0A1M7DP43"/>
<dbReference type="Gene3D" id="3.40.1580.10">
    <property type="entry name" value="SMI1/KNR4-like"/>
    <property type="match status" value="1"/>
</dbReference>
<name>A0A1M7DP43_9FIRM</name>
<feature type="domain" description="Knr4/Smi1-like" evidence="1">
    <location>
        <begin position="13"/>
        <end position="135"/>
    </location>
</feature>
<proteinExistence type="predicted"/>
<reference evidence="2 3" key="1">
    <citation type="submission" date="2016-11" db="EMBL/GenBank/DDBJ databases">
        <authorList>
            <person name="Jaros S."/>
            <person name="Januszkiewicz K."/>
            <person name="Wedrychowicz H."/>
        </authorList>
    </citation>
    <scope>NUCLEOTIDE SEQUENCE [LARGE SCALE GENOMIC DNA]</scope>
    <source>
        <strain evidence="2 3">DSM 15929</strain>
    </source>
</reference>
<protein>
    <submittedName>
        <fullName evidence="2">SMI1 / KNR4 family (SUKH-1)</fullName>
    </submittedName>
</protein>
<keyword evidence="3" id="KW-1185">Reference proteome</keyword>
<organism evidence="2 3">
    <name type="scientific">Anaerocolumna jejuensis DSM 15929</name>
    <dbReference type="NCBI Taxonomy" id="1121322"/>
    <lineage>
        <taxon>Bacteria</taxon>
        <taxon>Bacillati</taxon>
        <taxon>Bacillota</taxon>
        <taxon>Clostridia</taxon>
        <taxon>Lachnospirales</taxon>
        <taxon>Lachnospiraceae</taxon>
        <taxon>Anaerocolumna</taxon>
    </lineage>
</organism>
<accession>A0A1M7DP43</accession>
<evidence type="ECO:0000259" key="1">
    <source>
        <dbReference type="SMART" id="SM00860"/>
    </source>
</evidence>
<gene>
    <name evidence="2" type="ORF">SAMN02745136_05745</name>
</gene>
<dbReference type="Proteomes" id="UP000184386">
    <property type="component" value="Unassembled WGS sequence"/>
</dbReference>
<dbReference type="SMART" id="SM00860">
    <property type="entry name" value="SMI1_KNR4"/>
    <property type="match status" value="1"/>
</dbReference>
<evidence type="ECO:0000313" key="2">
    <source>
        <dbReference type="EMBL" id="SHL81177.1"/>
    </source>
</evidence>
<dbReference type="EMBL" id="FRAC01000059">
    <property type="protein sequence ID" value="SHL81177.1"/>
    <property type="molecule type" value="Genomic_DNA"/>
</dbReference>
<sequence>MYNFIKKTIDNYSISINEIRMVEKKFDIIFPKNLVDFFLKYNGAEIWLCEVNKNNNRYEVAELIPIKYGRLPVEKILRWDIDDGIVEKGMIPIARDRGGNVYYLSVKTGNIVLYYVDDIENPICISSNIDEFLENFIIKK</sequence>
<evidence type="ECO:0000313" key="3">
    <source>
        <dbReference type="Proteomes" id="UP000184386"/>
    </source>
</evidence>
<dbReference type="SUPFAM" id="SSF160631">
    <property type="entry name" value="SMI1/KNR4-like"/>
    <property type="match status" value="1"/>
</dbReference>
<dbReference type="OrthoDB" id="1822080at2"/>
<dbReference type="RefSeq" id="WP_073280603.1">
    <property type="nucleotide sequence ID" value="NZ_FRAC01000059.1"/>
</dbReference>
<dbReference type="InterPro" id="IPR018958">
    <property type="entry name" value="Knr4/Smi1-like_dom"/>
</dbReference>
<dbReference type="InterPro" id="IPR037883">
    <property type="entry name" value="Knr4/Smi1-like_sf"/>
</dbReference>
<dbReference type="Pfam" id="PF09346">
    <property type="entry name" value="SMI1_KNR4"/>
    <property type="match status" value="1"/>
</dbReference>